<dbReference type="Proteomes" id="UP001610335">
    <property type="component" value="Unassembled WGS sequence"/>
</dbReference>
<organism evidence="7 8">
    <name type="scientific">Aspergillus cavernicola</name>
    <dbReference type="NCBI Taxonomy" id="176166"/>
    <lineage>
        <taxon>Eukaryota</taxon>
        <taxon>Fungi</taxon>
        <taxon>Dikarya</taxon>
        <taxon>Ascomycota</taxon>
        <taxon>Pezizomycotina</taxon>
        <taxon>Eurotiomycetes</taxon>
        <taxon>Eurotiomycetidae</taxon>
        <taxon>Eurotiales</taxon>
        <taxon>Aspergillaceae</taxon>
        <taxon>Aspergillus</taxon>
        <taxon>Aspergillus subgen. Nidulantes</taxon>
    </lineage>
</organism>
<evidence type="ECO:0000256" key="5">
    <source>
        <dbReference type="ARBA" id="ARBA00023242"/>
    </source>
</evidence>
<reference evidence="7 8" key="1">
    <citation type="submission" date="2024-07" db="EMBL/GenBank/DDBJ databases">
        <title>Section-level genome sequencing and comparative genomics of Aspergillus sections Usti and Cavernicolus.</title>
        <authorList>
            <consortium name="Lawrence Berkeley National Laboratory"/>
            <person name="Nybo J.L."/>
            <person name="Vesth T.C."/>
            <person name="Theobald S."/>
            <person name="Frisvad J.C."/>
            <person name="Larsen T.O."/>
            <person name="Kjaerboelling I."/>
            <person name="Rothschild-Mancinelli K."/>
            <person name="Lyhne E.K."/>
            <person name="Kogle M.E."/>
            <person name="Barry K."/>
            <person name="Clum A."/>
            <person name="Na H."/>
            <person name="Ledsgaard L."/>
            <person name="Lin J."/>
            <person name="Lipzen A."/>
            <person name="Kuo A."/>
            <person name="Riley R."/>
            <person name="Mondo S."/>
            <person name="LaButti K."/>
            <person name="Haridas S."/>
            <person name="Pangalinan J."/>
            <person name="Salamov A.A."/>
            <person name="Simmons B.A."/>
            <person name="Magnuson J.K."/>
            <person name="Chen J."/>
            <person name="Drula E."/>
            <person name="Henrissat B."/>
            <person name="Wiebenga A."/>
            <person name="Lubbers R.J."/>
            <person name="Gomes A.C."/>
            <person name="Makela M.R."/>
            <person name="Stajich J."/>
            <person name="Grigoriev I.V."/>
            <person name="Mortensen U.H."/>
            <person name="De vries R.P."/>
            <person name="Baker S.E."/>
            <person name="Andersen M.R."/>
        </authorList>
    </citation>
    <scope>NUCLEOTIDE SEQUENCE [LARGE SCALE GENOMIC DNA]</scope>
    <source>
        <strain evidence="7 8">CBS 600.67</strain>
    </source>
</reference>
<keyword evidence="1" id="KW-0479">Metal-binding</keyword>
<dbReference type="InterPro" id="IPR036864">
    <property type="entry name" value="Zn2-C6_fun-type_DNA-bd_sf"/>
</dbReference>
<keyword evidence="8" id="KW-1185">Reference proteome</keyword>
<evidence type="ECO:0000259" key="6">
    <source>
        <dbReference type="PROSITE" id="PS50048"/>
    </source>
</evidence>
<dbReference type="Gene3D" id="4.10.240.10">
    <property type="entry name" value="Zn(2)-C6 fungal-type DNA-binding domain"/>
    <property type="match status" value="1"/>
</dbReference>
<dbReference type="PANTHER" id="PTHR46910:SF5">
    <property type="entry name" value="ZN(II)2CYS6 TRANSCRIPTION FACTOR (EUROFUNG)"/>
    <property type="match status" value="1"/>
</dbReference>
<accession>A0ABR4HUL6</accession>
<dbReference type="Pfam" id="PF00172">
    <property type="entry name" value="Zn_clus"/>
    <property type="match status" value="1"/>
</dbReference>
<feature type="domain" description="Zn(2)-C6 fungal-type" evidence="6">
    <location>
        <begin position="17"/>
        <end position="46"/>
    </location>
</feature>
<sequence length="614" mass="67933">MESRGENKARPAIARRSCDQCRVRKIGCDRGSPCSNCITAKAKCTHSPVASNAAAPKQRVLISAQYEQKIDDIARDISGIKVMLQKPAELSLPRRDCQSVVGGGGEPRWDHSTHIIDFVKAVLEDGVSRICGPEATAVLSSLKKIVHALDNPAATRHTPTMSQVAPSMPPLDAVLSVLRWAKEHEGLTRIAWVTRILPLQHFTDICRKVYFAVDEYSDVDFILANGYLSYIFSEHVLLFGLETHREYCRICRENVQDAILRLPMLLPTNMEVIAALTIGTFNAVENSNAKAAWRLISAASDLCQTLGYHRLRPRPKGDNGESTKSAEDRLFWTVYAIEKGLSLRLARSSNIRDMEITLPFDPDGPSSVRLGRVSGMIYEQLYSPAGLCQPDHERRDVATALAAAVRALINEAHAEISGCCAASDKDLDPLRVIYLQCDLVTQYSLLALILRATPTAEASVSEGSDDCVVVAREALEIHEQCLKALDGCKNASFMVTKYISCAILYCPFVPFSILFTRAVQLCDVADLARLDRFAISLHRETDTPEGLTHPYRLYQLLCQTARLYCDSAIPGSGDTTVVPRLQESWADFDSAYPGTETGLYDWCHDSHHFFGIVQ</sequence>
<evidence type="ECO:0000256" key="2">
    <source>
        <dbReference type="ARBA" id="ARBA00023015"/>
    </source>
</evidence>
<keyword evidence="4" id="KW-0804">Transcription</keyword>
<protein>
    <recommendedName>
        <fullName evidence="6">Zn(2)-C6 fungal-type domain-containing protein</fullName>
    </recommendedName>
</protein>
<evidence type="ECO:0000256" key="4">
    <source>
        <dbReference type="ARBA" id="ARBA00023163"/>
    </source>
</evidence>
<dbReference type="PROSITE" id="PS50048">
    <property type="entry name" value="ZN2_CY6_FUNGAL_2"/>
    <property type="match status" value="1"/>
</dbReference>
<dbReference type="PROSITE" id="PS00463">
    <property type="entry name" value="ZN2_CY6_FUNGAL_1"/>
    <property type="match status" value="1"/>
</dbReference>
<dbReference type="CDD" id="cd00067">
    <property type="entry name" value="GAL4"/>
    <property type="match status" value="1"/>
</dbReference>
<dbReference type="SMART" id="SM00066">
    <property type="entry name" value="GAL4"/>
    <property type="match status" value="1"/>
</dbReference>
<dbReference type="CDD" id="cd12148">
    <property type="entry name" value="fungal_TF_MHR"/>
    <property type="match status" value="1"/>
</dbReference>
<dbReference type="PANTHER" id="PTHR46910">
    <property type="entry name" value="TRANSCRIPTION FACTOR PDR1"/>
    <property type="match status" value="1"/>
</dbReference>
<comment type="caution">
    <text evidence="7">The sequence shown here is derived from an EMBL/GenBank/DDBJ whole genome shotgun (WGS) entry which is preliminary data.</text>
</comment>
<evidence type="ECO:0000313" key="7">
    <source>
        <dbReference type="EMBL" id="KAL2819062.1"/>
    </source>
</evidence>
<evidence type="ECO:0000313" key="8">
    <source>
        <dbReference type="Proteomes" id="UP001610335"/>
    </source>
</evidence>
<dbReference type="SMART" id="SM00906">
    <property type="entry name" value="Fungal_trans"/>
    <property type="match status" value="1"/>
</dbReference>
<dbReference type="SUPFAM" id="SSF57701">
    <property type="entry name" value="Zn2/Cys6 DNA-binding domain"/>
    <property type="match status" value="1"/>
</dbReference>
<evidence type="ECO:0000256" key="1">
    <source>
        <dbReference type="ARBA" id="ARBA00022723"/>
    </source>
</evidence>
<gene>
    <name evidence="7" type="ORF">BDW59DRAFT_165217</name>
</gene>
<dbReference type="EMBL" id="JBFXLS010000079">
    <property type="protein sequence ID" value="KAL2819062.1"/>
    <property type="molecule type" value="Genomic_DNA"/>
</dbReference>
<evidence type="ECO:0000256" key="3">
    <source>
        <dbReference type="ARBA" id="ARBA00023125"/>
    </source>
</evidence>
<proteinExistence type="predicted"/>
<keyword evidence="2" id="KW-0805">Transcription regulation</keyword>
<dbReference type="Pfam" id="PF04082">
    <property type="entry name" value="Fungal_trans"/>
    <property type="match status" value="1"/>
</dbReference>
<keyword evidence="5" id="KW-0539">Nucleus</keyword>
<dbReference type="InterPro" id="IPR001138">
    <property type="entry name" value="Zn2Cys6_DnaBD"/>
</dbReference>
<name>A0ABR4HUL6_9EURO</name>
<keyword evidence="3" id="KW-0238">DNA-binding</keyword>
<dbReference type="InterPro" id="IPR050987">
    <property type="entry name" value="AtrR-like"/>
</dbReference>
<dbReference type="InterPro" id="IPR007219">
    <property type="entry name" value="XnlR_reg_dom"/>
</dbReference>